<organism evidence="2 3">
    <name type="scientific">Sclerotinia nivalis</name>
    <dbReference type="NCBI Taxonomy" id="352851"/>
    <lineage>
        <taxon>Eukaryota</taxon>
        <taxon>Fungi</taxon>
        <taxon>Dikarya</taxon>
        <taxon>Ascomycota</taxon>
        <taxon>Pezizomycotina</taxon>
        <taxon>Leotiomycetes</taxon>
        <taxon>Helotiales</taxon>
        <taxon>Sclerotiniaceae</taxon>
        <taxon>Sclerotinia</taxon>
    </lineage>
</organism>
<dbReference type="AlphaFoldDB" id="A0A9X0DHT7"/>
<evidence type="ECO:0000256" key="1">
    <source>
        <dbReference type="SAM" id="MobiDB-lite"/>
    </source>
</evidence>
<feature type="compositionally biased region" description="Polar residues" evidence="1">
    <location>
        <begin position="338"/>
        <end position="358"/>
    </location>
</feature>
<name>A0A9X0DHT7_9HELO</name>
<evidence type="ECO:0000313" key="3">
    <source>
        <dbReference type="Proteomes" id="UP001152300"/>
    </source>
</evidence>
<feature type="compositionally biased region" description="Polar residues" evidence="1">
    <location>
        <begin position="297"/>
        <end position="322"/>
    </location>
</feature>
<dbReference type="OrthoDB" id="5394557at2759"/>
<dbReference type="EMBL" id="JAPEIS010000010">
    <property type="protein sequence ID" value="KAJ8062177.1"/>
    <property type="molecule type" value="Genomic_DNA"/>
</dbReference>
<dbReference type="Proteomes" id="UP001152300">
    <property type="component" value="Unassembled WGS sequence"/>
</dbReference>
<keyword evidence="3" id="KW-1185">Reference proteome</keyword>
<protein>
    <submittedName>
        <fullName evidence="2">Uncharacterized protein</fullName>
    </submittedName>
</protein>
<reference evidence="2" key="1">
    <citation type="submission" date="2022-11" db="EMBL/GenBank/DDBJ databases">
        <title>Genome Resource of Sclerotinia nivalis Strain SnTB1, a Plant Pathogen Isolated from American Ginseng.</title>
        <authorList>
            <person name="Fan S."/>
        </authorList>
    </citation>
    <scope>NUCLEOTIDE SEQUENCE</scope>
    <source>
        <strain evidence="2">SnTB1</strain>
    </source>
</reference>
<feature type="compositionally biased region" description="Polar residues" evidence="1">
    <location>
        <begin position="82"/>
        <end position="110"/>
    </location>
</feature>
<feature type="region of interest" description="Disordered" evidence="1">
    <location>
        <begin position="273"/>
        <end position="381"/>
    </location>
</feature>
<evidence type="ECO:0000313" key="2">
    <source>
        <dbReference type="EMBL" id="KAJ8062177.1"/>
    </source>
</evidence>
<comment type="caution">
    <text evidence="2">The sequence shown here is derived from an EMBL/GenBank/DDBJ whole genome shotgun (WGS) entry which is preliminary data.</text>
</comment>
<accession>A0A9X0DHT7</accession>
<feature type="compositionally biased region" description="Low complexity" evidence="1">
    <location>
        <begin position="323"/>
        <end position="336"/>
    </location>
</feature>
<feature type="region of interest" description="Disordered" evidence="1">
    <location>
        <begin position="82"/>
        <end position="114"/>
    </location>
</feature>
<sequence>MPLEQAKDLPSDCFDDNSRSMYRIPSNAPYNYYQTSQNFNLGPDNMNYRQTNYSNYGYQGTKFLGLSYDNFTEEPADFNLSSSTSFQVTGQDPVSVSSYPAQNNGRSRVNPSAPLYMDSETATNYNQNTYQSYNARSMVDSESKSFCVTNPACLPSYGTVNAAATPQTALNVTNDAGRLLPYPSMNRQYRSANDGNSSTQGSLHPYGFMNSNMDGSGKMNGTSIQMPMTNSYMGVPTSSSHEITTAVAMSAYQSGQQPSMAQQESEIYEAPTPNSSLYYSQTNDSGPDINHYGTGSGSDASKSRQNSQTNTTENTWPANNRKSSSSGNSLLASGQSYIPHTSSHYPTPNIPTQIQNHGLLQLPPHDDLPTSREYVSNLPSR</sequence>
<feature type="compositionally biased region" description="Polar residues" evidence="1">
    <location>
        <begin position="273"/>
        <end position="285"/>
    </location>
</feature>
<gene>
    <name evidence="2" type="ORF">OCU04_008733</name>
</gene>
<proteinExistence type="predicted"/>